<gene>
    <name evidence="2" type="ORF">PGO_003495</name>
</gene>
<dbReference type="GeneID" id="39745341"/>
<sequence length="270" mass="32229">MATNPVVKEDFDFKDIFPTCLYDFNTYSSKAINDDYKLDNTCSMIMMLLEPRRGISESYIAACRELVLYLDYIKTKRSSTLIKYIHLTYLIHVLHYVKEFTDDTFQKFENLNNLYNTFMQKKENCPMKSECFNKYTQIFKVCENMNNSNYCQVLNSFKIQYIQNSVNEPVRKEASELPYSSSLTHIRAAFLILTFMTFAISTTILILYKVKNKFSLYNIYKIYYTTYRSYLRPLLVNIKRLFNKKDEEYLTLLDSFEYAYNASIDNDYRI</sequence>
<keyword evidence="3" id="KW-1185">Reference proteome</keyword>
<keyword evidence="1" id="KW-0472">Membrane</keyword>
<reference evidence="3" key="1">
    <citation type="submission" date="2017-04" db="EMBL/GenBank/DDBJ databases">
        <title>Plasmodium gonderi genome.</title>
        <authorList>
            <person name="Arisue N."/>
            <person name="Honma H."/>
            <person name="Kawai S."/>
            <person name="Tougan T."/>
            <person name="Tanabe K."/>
            <person name="Horii T."/>
        </authorList>
    </citation>
    <scope>NUCLEOTIDE SEQUENCE [LARGE SCALE GENOMIC DNA]</scope>
    <source>
        <strain evidence="3">ATCC 30045</strain>
    </source>
</reference>
<evidence type="ECO:0000313" key="2">
    <source>
        <dbReference type="EMBL" id="GAW84533.1"/>
    </source>
</evidence>
<evidence type="ECO:0000256" key="1">
    <source>
        <dbReference type="SAM" id="Phobius"/>
    </source>
</evidence>
<keyword evidence="1" id="KW-1133">Transmembrane helix</keyword>
<dbReference type="Proteomes" id="UP000195521">
    <property type="component" value="Unassembled WGS sequence"/>
</dbReference>
<accession>A0A1Y1JW05</accession>
<proteinExistence type="predicted"/>
<dbReference type="EMBL" id="BDQF01000400">
    <property type="protein sequence ID" value="GAW84533.1"/>
    <property type="molecule type" value="Genomic_DNA"/>
</dbReference>
<protein>
    <submittedName>
        <fullName evidence="2">Variable surface protein</fullName>
    </submittedName>
</protein>
<dbReference type="RefSeq" id="XP_028547122.1">
    <property type="nucleotide sequence ID" value="XM_028691321.1"/>
</dbReference>
<dbReference type="AlphaFoldDB" id="A0A1Y1JW05"/>
<organism evidence="2 3">
    <name type="scientific">Plasmodium gonderi</name>
    <dbReference type="NCBI Taxonomy" id="77519"/>
    <lineage>
        <taxon>Eukaryota</taxon>
        <taxon>Sar</taxon>
        <taxon>Alveolata</taxon>
        <taxon>Apicomplexa</taxon>
        <taxon>Aconoidasida</taxon>
        <taxon>Haemosporida</taxon>
        <taxon>Plasmodiidae</taxon>
        <taxon>Plasmodium</taxon>
        <taxon>Plasmodium (Plasmodium)</taxon>
    </lineage>
</organism>
<keyword evidence="1" id="KW-0812">Transmembrane</keyword>
<comment type="caution">
    <text evidence="2">The sequence shown here is derived from an EMBL/GenBank/DDBJ whole genome shotgun (WGS) entry which is preliminary data.</text>
</comment>
<evidence type="ECO:0000313" key="3">
    <source>
        <dbReference type="Proteomes" id="UP000195521"/>
    </source>
</evidence>
<name>A0A1Y1JW05_PLAGO</name>
<feature type="transmembrane region" description="Helical" evidence="1">
    <location>
        <begin position="188"/>
        <end position="208"/>
    </location>
</feature>